<dbReference type="RefSeq" id="YP_010750985.1">
    <property type="nucleotide sequence ID" value="NC_073364.1"/>
</dbReference>
<evidence type="ECO:0000313" key="2">
    <source>
        <dbReference type="EMBL" id="QHB37068.1"/>
    </source>
</evidence>
<sequence length="75" mass="8249">MRTIIEGMPRPSAPEAATDGGGYVSIEIDAEGQAVYTEHRVEVIGHEPCGWTHPTWPDEAEGRMAAHRMTCEMKP</sequence>
<organism evidence="2 3">
    <name type="scientific">Microbacterium phage Matzah</name>
    <dbReference type="NCBI Taxonomy" id="2686228"/>
    <lineage>
        <taxon>Viruses</taxon>
        <taxon>Duplodnaviria</taxon>
        <taxon>Heunggongvirae</taxon>
        <taxon>Uroviricota</taxon>
        <taxon>Caudoviricetes</taxon>
        <taxon>Kutznervirinae</taxon>
        <taxon>Mementomorivirus</taxon>
        <taxon>Mementomorivirus matzah</taxon>
    </lineage>
</organism>
<dbReference type="Proteomes" id="UP000465091">
    <property type="component" value="Segment"/>
</dbReference>
<protein>
    <submittedName>
        <fullName evidence="2">Uncharacterized protein</fullName>
    </submittedName>
</protein>
<evidence type="ECO:0000256" key="1">
    <source>
        <dbReference type="SAM" id="MobiDB-lite"/>
    </source>
</evidence>
<dbReference type="EMBL" id="MN813682">
    <property type="protein sequence ID" value="QHB37068.1"/>
    <property type="molecule type" value="Genomic_DNA"/>
</dbReference>
<name>A0A6B9LCA9_9CAUD</name>
<feature type="region of interest" description="Disordered" evidence="1">
    <location>
        <begin position="1"/>
        <end position="20"/>
    </location>
</feature>
<evidence type="ECO:0000313" key="3">
    <source>
        <dbReference type="Proteomes" id="UP000465091"/>
    </source>
</evidence>
<gene>
    <name evidence="2" type="primary">75</name>
    <name evidence="2" type="ORF">SEA_MATZAH_75</name>
</gene>
<dbReference type="GeneID" id="80004644"/>
<dbReference type="KEGG" id="vg:80004644"/>
<accession>A0A6B9LCA9</accession>
<keyword evidence="3" id="KW-1185">Reference proteome</keyword>
<reference evidence="2 3" key="1">
    <citation type="submission" date="2019-12" db="EMBL/GenBank/DDBJ databases">
        <authorList>
            <person name="Kistler A.K."/>
            <person name="Garlena R.A."/>
            <person name="Russell D.A."/>
            <person name="Pope W.H."/>
            <person name="Jacobs-Sera D."/>
            <person name="Hatfull G.F."/>
        </authorList>
    </citation>
    <scope>NUCLEOTIDE SEQUENCE [LARGE SCALE GENOMIC DNA]</scope>
</reference>
<proteinExistence type="predicted"/>